<evidence type="ECO:0000256" key="3">
    <source>
        <dbReference type="ARBA" id="ARBA00022452"/>
    </source>
</evidence>
<dbReference type="Gene3D" id="2.170.130.10">
    <property type="entry name" value="TonB-dependent receptor, plug domain"/>
    <property type="match status" value="1"/>
</dbReference>
<dbReference type="SUPFAM" id="SSF56935">
    <property type="entry name" value="Porins"/>
    <property type="match status" value="1"/>
</dbReference>
<evidence type="ECO:0000256" key="4">
    <source>
        <dbReference type="ARBA" id="ARBA00022692"/>
    </source>
</evidence>
<dbReference type="GO" id="GO:0044718">
    <property type="term" value="P:siderophore transmembrane transport"/>
    <property type="evidence" value="ECO:0007669"/>
    <property type="project" value="TreeGrafter"/>
</dbReference>
<keyword evidence="12" id="KW-1185">Reference proteome</keyword>
<dbReference type="OrthoDB" id="9768177at2"/>
<dbReference type="STRING" id="1128970.SAMN04487935_2340"/>
<dbReference type="SUPFAM" id="SSF49464">
    <property type="entry name" value="Carboxypeptidase regulatory domain-like"/>
    <property type="match status" value="1"/>
</dbReference>
<protein>
    <submittedName>
        <fullName evidence="11">TonB-linked outer membrane protein, SusC/RagA family</fullName>
    </submittedName>
</protein>
<keyword evidence="4 8" id="KW-0812">Transmembrane</keyword>
<keyword evidence="3 8" id="KW-1134">Transmembrane beta strand</keyword>
<dbReference type="InterPro" id="IPR023997">
    <property type="entry name" value="TonB-dep_OMP_SusC/RagA_CS"/>
</dbReference>
<feature type="signal peptide" evidence="9">
    <location>
        <begin position="1"/>
        <end position="21"/>
    </location>
</feature>
<feature type="domain" description="TonB-dependent receptor plug" evidence="10">
    <location>
        <begin position="115"/>
        <end position="218"/>
    </location>
</feature>
<dbReference type="Gene3D" id="2.60.40.1120">
    <property type="entry name" value="Carboxypeptidase-like, regulatory domain"/>
    <property type="match status" value="1"/>
</dbReference>
<name>A0A1G8YHP6_9FLAO</name>
<evidence type="ECO:0000256" key="7">
    <source>
        <dbReference type="ARBA" id="ARBA00023237"/>
    </source>
</evidence>
<comment type="similarity">
    <text evidence="8">Belongs to the TonB-dependent receptor family.</text>
</comment>
<dbReference type="Gene3D" id="2.40.170.20">
    <property type="entry name" value="TonB-dependent receptor, beta-barrel domain"/>
    <property type="match status" value="1"/>
</dbReference>
<evidence type="ECO:0000256" key="9">
    <source>
        <dbReference type="SAM" id="SignalP"/>
    </source>
</evidence>
<dbReference type="GO" id="GO:0015344">
    <property type="term" value="F:siderophore uptake transmembrane transporter activity"/>
    <property type="evidence" value="ECO:0007669"/>
    <property type="project" value="TreeGrafter"/>
</dbReference>
<dbReference type="EMBL" id="FNEZ01000003">
    <property type="protein sequence ID" value="SDK02399.1"/>
    <property type="molecule type" value="Genomic_DNA"/>
</dbReference>
<comment type="subcellular location">
    <subcellularLocation>
        <location evidence="1 8">Cell outer membrane</location>
        <topology evidence="1 8">Multi-pass membrane protein</topology>
    </subcellularLocation>
</comment>
<proteinExistence type="inferred from homology"/>
<dbReference type="NCBIfam" id="TIGR04057">
    <property type="entry name" value="SusC_RagA_signa"/>
    <property type="match status" value="1"/>
</dbReference>
<feature type="chain" id="PRO_5011540761" evidence="9">
    <location>
        <begin position="22"/>
        <end position="1017"/>
    </location>
</feature>
<evidence type="ECO:0000256" key="1">
    <source>
        <dbReference type="ARBA" id="ARBA00004571"/>
    </source>
</evidence>
<dbReference type="NCBIfam" id="TIGR04056">
    <property type="entry name" value="OMP_RagA_SusC"/>
    <property type="match status" value="1"/>
</dbReference>
<dbReference type="PANTHER" id="PTHR30069">
    <property type="entry name" value="TONB-DEPENDENT OUTER MEMBRANE RECEPTOR"/>
    <property type="match status" value="1"/>
</dbReference>
<sequence length="1017" mass="110433">MKSNYLLIYFLLLSAFGFAQSYDIGGVVNESTNRSPIPGVNVQVKNSTLGTTTDFDGKFTLKNVPTGSVLEFSYLGFKSTQFKVSGSNPSVAIDLQEDVQSLEQVVVIGYGSQRKKDVTGAIGLVSGTTIEKLKPIKAEQALVGTLAGVNVTSQSGAPGAGLNIRIRGIGSNNDNSPLIIIDGNISDISLINPSDIESITVLKDAQAGIYGVQGANGVVIIKTKSGKKNGATAFSYNTYVGMQQTTKKMKLLNATEYALLLNESYANGGQALPYPNVSGLGKGTDWQDQVFNNSAPIISHDFSVSGGSDKITYSVSGSHLYQEGIIGGDKADFRRNSLTMALTADLSSKLKLQTNASYIFLNRDSFSEGAIGSVLFNAINMPAVLKPRDENNNFSLVPSTPGFGIEVINPLAQIDNTFNDYNLKKIFGSISLDYNVFKDLVFTGRVGFNTSNSESRNFAKMVSYGGKVFDVGRSRVDQNAINDNRYNLDLYLTYKKIFAEKHNFAFTLGTANSKEWGNGLYASGYDVPNNSWEFADLVLATGVSTGGARDVNSYNYDERLNSYFTRLQYDFDGKYLLSAFGRRDSSTKFGPDNTVAYFYGATAGWVATNENFLKDSNVLNFLKFRGSYGILGNDKIEQNKYIGLLNGEATYVFDNVLVNGTAVGGLPNYAVKWEQAKKFDVGIDLKLFNNKVDIVSDYFIETRSNLLITGLQVSGIAGAAAPGSSPPVVNAGGTRNNGFEFSVGYTDKIGKDFNFNVNYNVTTIKNVVTEVRSDAGYLQAGNFGIGQQPIARMQEGQPIGYFYGLQTDGIFQNAAEVSAHPSQAALGAPAAPGDIRYKDINGDGVINFDDRTKVGSPLPDCTMGLNLNLSYKSVDFAVYTYASLGNDMVRNYERSVTDVNKLNYVLDRWTGEGTSNTVPRVTTGATANDLFSDYFVEDASFYRIQNIQLGYTLNPEFTKKAFITKLRLYASVNNVYTFTKYKGFDPAATSGAAIGGGIDYGFYPTPRTYMFGVNLNF</sequence>
<dbReference type="InterPro" id="IPR039426">
    <property type="entry name" value="TonB-dep_rcpt-like"/>
</dbReference>
<gene>
    <name evidence="11" type="ORF">SAMN04487935_2340</name>
</gene>
<dbReference type="PANTHER" id="PTHR30069:SF29">
    <property type="entry name" value="HEMOGLOBIN AND HEMOGLOBIN-HAPTOGLOBIN-BINDING PROTEIN 1-RELATED"/>
    <property type="match status" value="1"/>
</dbReference>
<evidence type="ECO:0000256" key="2">
    <source>
        <dbReference type="ARBA" id="ARBA00022448"/>
    </source>
</evidence>
<dbReference type="InterPro" id="IPR023996">
    <property type="entry name" value="TonB-dep_OMP_SusC/RagA"/>
</dbReference>
<evidence type="ECO:0000259" key="10">
    <source>
        <dbReference type="Pfam" id="PF07715"/>
    </source>
</evidence>
<evidence type="ECO:0000313" key="12">
    <source>
        <dbReference type="Proteomes" id="UP000199580"/>
    </source>
</evidence>
<dbReference type="PROSITE" id="PS52016">
    <property type="entry name" value="TONB_DEPENDENT_REC_3"/>
    <property type="match status" value="1"/>
</dbReference>
<dbReference type="Pfam" id="PF07715">
    <property type="entry name" value="Plug"/>
    <property type="match status" value="1"/>
</dbReference>
<evidence type="ECO:0000256" key="5">
    <source>
        <dbReference type="ARBA" id="ARBA00022729"/>
    </source>
</evidence>
<dbReference type="InterPro" id="IPR008969">
    <property type="entry name" value="CarboxyPept-like_regulatory"/>
</dbReference>
<dbReference type="RefSeq" id="WP_091395534.1">
    <property type="nucleotide sequence ID" value="NZ_BKAI01000006.1"/>
</dbReference>
<evidence type="ECO:0000256" key="8">
    <source>
        <dbReference type="PROSITE-ProRule" id="PRU01360"/>
    </source>
</evidence>
<dbReference type="AlphaFoldDB" id="A0A1G8YHP6"/>
<keyword evidence="7 8" id="KW-0998">Cell outer membrane</keyword>
<evidence type="ECO:0000256" key="6">
    <source>
        <dbReference type="ARBA" id="ARBA00023136"/>
    </source>
</evidence>
<accession>A0A1G8YHP6</accession>
<keyword evidence="2 8" id="KW-0813">Transport</keyword>
<dbReference type="InterPro" id="IPR037066">
    <property type="entry name" value="Plug_dom_sf"/>
</dbReference>
<dbReference type="InterPro" id="IPR012910">
    <property type="entry name" value="Plug_dom"/>
</dbReference>
<reference evidence="11 12" key="1">
    <citation type="submission" date="2016-10" db="EMBL/GenBank/DDBJ databases">
        <authorList>
            <person name="de Groot N.N."/>
        </authorList>
    </citation>
    <scope>NUCLEOTIDE SEQUENCE [LARGE SCALE GENOMIC DNA]</scope>
    <source>
        <strain evidence="11 12">CGMCC 1.10076</strain>
    </source>
</reference>
<evidence type="ECO:0000313" key="11">
    <source>
        <dbReference type="EMBL" id="SDK02399.1"/>
    </source>
</evidence>
<dbReference type="Proteomes" id="UP000199580">
    <property type="component" value="Unassembled WGS sequence"/>
</dbReference>
<keyword evidence="5 9" id="KW-0732">Signal</keyword>
<dbReference type="InterPro" id="IPR036942">
    <property type="entry name" value="Beta-barrel_TonB_sf"/>
</dbReference>
<keyword evidence="6 8" id="KW-0472">Membrane</keyword>
<organism evidence="11 12">
    <name type="scientific">Flavobacterium noncentrifugens</name>
    <dbReference type="NCBI Taxonomy" id="1128970"/>
    <lineage>
        <taxon>Bacteria</taxon>
        <taxon>Pseudomonadati</taxon>
        <taxon>Bacteroidota</taxon>
        <taxon>Flavobacteriia</taxon>
        <taxon>Flavobacteriales</taxon>
        <taxon>Flavobacteriaceae</taxon>
        <taxon>Flavobacterium</taxon>
    </lineage>
</organism>
<dbReference type="GO" id="GO:0009279">
    <property type="term" value="C:cell outer membrane"/>
    <property type="evidence" value="ECO:0007669"/>
    <property type="project" value="UniProtKB-SubCell"/>
</dbReference>
<dbReference type="Pfam" id="PF13715">
    <property type="entry name" value="CarbopepD_reg_2"/>
    <property type="match status" value="1"/>
</dbReference>